<keyword evidence="3" id="KW-1185">Reference proteome</keyword>
<dbReference type="AlphaFoldDB" id="A0AAD7Y8X0"/>
<evidence type="ECO:0000313" key="2">
    <source>
        <dbReference type="EMBL" id="KAJ8706874.1"/>
    </source>
</evidence>
<protein>
    <submittedName>
        <fullName evidence="2">Uncharacterized protein</fullName>
    </submittedName>
</protein>
<proteinExistence type="predicted"/>
<gene>
    <name evidence="2" type="ORF">PYW07_012952</name>
</gene>
<dbReference type="Proteomes" id="UP001231518">
    <property type="component" value="Chromosome 30"/>
</dbReference>
<feature type="region of interest" description="Disordered" evidence="1">
    <location>
        <begin position="228"/>
        <end position="261"/>
    </location>
</feature>
<evidence type="ECO:0000256" key="1">
    <source>
        <dbReference type="SAM" id="MobiDB-lite"/>
    </source>
</evidence>
<sequence>MDSKLLHSMAELEKLVSSRMSAYEDKLQRAAAGTGTTHSDLASLSNDFADFKSFVCQTLSHFKTQIEYLSLGLDSHETTMRRKVLLFHGIPEKSSEKLSDTILHIISKSLHIGDFKMEDLNVCHRLGTPIGGKTRPVLVRFNDIGHRRLVWDAKTALKGSGVTLSEFLTRTRHQVFMAARKHFGINSCWSAEGKIVVLTPDKSRRKIASMGELHPLIALFPTVAGAAASRDRGPTTSTSPAGAASLPTATPKGKVLRRVRR</sequence>
<comment type="caution">
    <text evidence="2">The sequence shown here is derived from an EMBL/GenBank/DDBJ whole genome shotgun (WGS) entry which is preliminary data.</text>
</comment>
<dbReference type="EMBL" id="JARGEI010000028">
    <property type="protein sequence ID" value="KAJ8706874.1"/>
    <property type="molecule type" value="Genomic_DNA"/>
</dbReference>
<reference evidence="2" key="1">
    <citation type="submission" date="2023-03" db="EMBL/GenBank/DDBJ databases">
        <title>Chromosome-level genomes of two armyworms, Mythimna separata and Mythimna loreyi, provide insights into the biosynthesis and reception of sex pheromones.</title>
        <authorList>
            <person name="Zhao H."/>
        </authorList>
    </citation>
    <scope>NUCLEOTIDE SEQUENCE</scope>
    <source>
        <strain evidence="2">BeijingLab</strain>
        <tissue evidence="2">Pupa</tissue>
    </source>
</reference>
<evidence type="ECO:0000313" key="3">
    <source>
        <dbReference type="Proteomes" id="UP001231518"/>
    </source>
</evidence>
<accession>A0AAD7Y8X0</accession>
<organism evidence="2 3">
    <name type="scientific">Mythimna separata</name>
    <name type="common">Oriental armyworm</name>
    <name type="synonym">Pseudaletia separata</name>
    <dbReference type="NCBI Taxonomy" id="271217"/>
    <lineage>
        <taxon>Eukaryota</taxon>
        <taxon>Metazoa</taxon>
        <taxon>Ecdysozoa</taxon>
        <taxon>Arthropoda</taxon>
        <taxon>Hexapoda</taxon>
        <taxon>Insecta</taxon>
        <taxon>Pterygota</taxon>
        <taxon>Neoptera</taxon>
        <taxon>Endopterygota</taxon>
        <taxon>Lepidoptera</taxon>
        <taxon>Glossata</taxon>
        <taxon>Ditrysia</taxon>
        <taxon>Noctuoidea</taxon>
        <taxon>Noctuidae</taxon>
        <taxon>Noctuinae</taxon>
        <taxon>Hadenini</taxon>
        <taxon>Mythimna</taxon>
    </lineage>
</organism>
<name>A0AAD7Y8X0_MYTSE</name>